<reference evidence="1 2" key="1">
    <citation type="submission" date="2019-10" db="EMBL/GenBank/DDBJ databases">
        <title>Vibrio sp. nov. isolated from a shrimp pond.</title>
        <authorList>
            <person name="Gomez-Gil B."/>
            <person name="Enciso-Ibarra J."/>
            <person name="Enciso-Ibarra K."/>
            <person name="Bolan-Mejia C."/>
        </authorList>
    </citation>
    <scope>NUCLEOTIDE SEQUENCE [LARGE SCALE GENOMIC DNA]</scope>
    <source>
        <strain evidence="1 2">CAIM 722</strain>
    </source>
</reference>
<evidence type="ECO:0000313" key="1">
    <source>
        <dbReference type="EMBL" id="MZI93313.1"/>
    </source>
</evidence>
<gene>
    <name evidence="1" type="ORF">F9817_08900</name>
</gene>
<protein>
    <submittedName>
        <fullName evidence="1">DUF3024 domain-containing protein</fullName>
    </submittedName>
</protein>
<dbReference type="Pfam" id="PF11225">
    <property type="entry name" value="DUF3024"/>
    <property type="match status" value="1"/>
</dbReference>
<sequence length="119" mass="13819">MAVVDLIQRQIERRAELVCQNRNQSLPIEMGKSGFESIEQGVHFVQHHYKLDSTRCDYSSLVAKLVWQQTDNQWALYVADNDDDAGSVQWRPYPYLSKSSDLTALIREVEKDPKSIFWS</sequence>
<dbReference type="InterPro" id="IPR021388">
    <property type="entry name" value="DUF3024"/>
</dbReference>
<organism evidence="1 2">
    <name type="scientific">Vibrio eleionomae</name>
    <dbReference type="NCBI Taxonomy" id="2653505"/>
    <lineage>
        <taxon>Bacteria</taxon>
        <taxon>Pseudomonadati</taxon>
        <taxon>Pseudomonadota</taxon>
        <taxon>Gammaproteobacteria</taxon>
        <taxon>Vibrionales</taxon>
        <taxon>Vibrionaceae</taxon>
        <taxon>Vibrio</taxon>
    </lineage>
</organism>
<evidence type="ECO:0000313" key="2">
    <source>
        <dbReference type="Proteomes" id="UP000462621"/>
    </source>
</evidence>
<name>A0A7X4LJW7_9VIBR</name>
<comment type="caution">
    <text evidence="1">The sequence shown here is derived from an EMBL/GenBank/DDBJ whole genome shotgun (WGS) entry which is preliminary data.</text>
</comment>
<dbReference type="RefSeq" id="WP_161154616.1">
    <property type="nucleotide sequence ID" value="NZ_WEKT01000012.1"/>
</dbReference>
<dbReference type="EMBL" id="WEKT01000012">
    <property type="protein sequence ID" value="MZI93313.1"/>
    <property type="molecule type" value="Genomic_DNA"/>
</dbReference>
<proteinExistence type="predicted"/>
<dbReference type="AlphaFoldDB" id="A0A7X4LJW7"/>
<keyword evidence="2" id="KW-1185">Reference proteome</keyword>
<dbReference type="Proteomes" id="UP000462621">
    <property type="component" value="Unassembled WGS sequence"/>
</dbReference>
<accession>A0A7X4LJW7</accession>